<feature type="signal peptide" evidence="2">
    <location>
        <begin position="1"/>
        <end position="21"/>
    </location>
</feature>
<keyword evidence="4" id="KW-1185">Reference proteome</keyword>
<accession>A0AAD4D8Y2</accession>
<dbReference type="EMBL" id="JAAAIL010001246">
    <property type="protein sequence ID" value="KAG0271029.1"/>
    <property type="molecule type" value="Genomic_DNA"/>
</dbReference>
<evidence type="ECO:0000313" key="4">
    <source>
        <dbReference type="Proteomes" id="UP001194580"/>
    </source>
</evidence>
<protein>
    <submittedName>
        <fullName evidence="3">Uncharacterized protein</fullName>
    </submittedName>
</protein>
<feature type="region of interest" description="Disordered" evidence="1">
    <location>
        <begin position="45"/>
        <end position="97"/>
    </location>
</feature>
<name>A0AAD4D8Y2_9FUNG</name>
<evidence type="ECO:0000313" key="3">
    <source>
        <dbReference type="EMBL" id="KAG0271029.1"/>
    </source>
</evidence>
<sequence>MRHYFCAILTFDTCILQVVKELLLCYTYRTPNAIKQDFPDILGNQNQQLKTSTPDEVSESEQHPTMSTPTQNNQPPRPAPPTSSSSGHSELTTEGGRVLSQLEQPATLGRISSKSGSIPSITQGLAAMQLGPANLLNPLGHHVVGYSTHESGAASVSSGKSSRFGFRKRLSAVFKRDRKAKNAAAITLPSQAPVRSGHCIHSDVDDVEALA</sequence>
<reference evidence="3" key="1">
    <citation type="journal article" date="2020" name="Fungal Divers.">
        <title>Resolving the Mortierellaceae phylogeny through synthesis of multi-gene phylogenetics and phylogenomics.</title>
        <authorList>
            <person name="Vandepol N."/>
            <person name="Liber J."/>
            <person name="Desiro A."/>
            <person name="Na H."/>
            <person name="Kennedy M."/>
            <person name="Barry K."/>
            <person name="Grigoriev I.V."/>
            <person name="Miller A.N."/>
            <person name="O'Donnell K."/>
            <person name="Stajich J.E."/>
            <person name="Bonito G."/>
        </authorList>
    </citation>
    <scope>NUCLEOTIDE SEQUENCE</scope>
    <source>
        <strain evidence="3">NRRL 28262</strain>
    </source>
</reference>
<feature type="non-terminal residue" evidence="3">
    <location>
        <position position="1"/>
    </location>
</feature>
<proteinExistence type="predicted"/>
<evidence type="ECO:0000256" key="1">
    <source>
        <dbReference type="SAM" id="MobiDB-lite"/>
    </source>
</evidence>
<feature type="chain" id="PRO_5041914112" evidence="2">
    <location>
        <begin position="22"/>
        <end position="211"/>
    </location>
</feature>
<feature type="compositionally biased region" description="Polar residues" evidence="1">
    <location>
        <begin position="45"/>
        <end position="55"/>
    </location>
</feature>
<evidence type="ECO:0000256" key="2">
    <source>
        <dbReference type="SAM" id="SignalP"/>
    </source>
</evidence>
<dbReference type="Proteomes" id="UP001194580">
    <property type="component" value="Unassembled WGS sequence"/>
</dbReference>
<gene>
    <name evidence="3" type="ORF">BGZ95_001227</name>
</gene>
<organism evidence="3 4">
    <name type="scientific">Linnemannia exigua</name>
    <dbReference type="NCBI Taxonomy" id="604196"/>
    <lineage>
        <taxon>Eukaryota</taxon>
        <taxon>Fungi</taxon>
        <taxon>Fungi incertae sedis</taxon>
        <taxon>Mucoromycota</taxon>
        <taxon>Mortierellomycotina</taxon>
        <taxon>Mortierellomycetes</taxon>
        <taxon>Mortierellales</taxon>
        <taxon>Mortierellaceae</taxon>
        <taxon>Linnemannia</taxon>
    </lineage>
</organism>
<comment type="caution">
    <text evidence="3">The sequence shown here is derived from an EMBL/GenBank/DDBJ whole genome shotgun (WGS) entry which is preliminary data.</text>
</comment>
<keyword evidence="2" id="KW-0732">Signal</keyword>
<dbReference type="AlphaFoldDB" id="A0AAD4D8Y2"/>